<dbReference type="Proteomes" id="UP001226084">
    <property type="component" value="Unassembled WGS sequence"/>
</dbReference>
<reference evidence="8" key="1">
    <citation type="submission" date="2023-07" db="EMBL/GenBank/DDBJ databases">
        <title>Functional and genomic diversity of the sorghum phyllosphere microbiome.</title>
        <authorList>
            <person name="Shade A."/>
        </authorList>
    </citation>
    <scope>NUCLEOTIDE SEQUENCE</scope>
    <source>
        <strain evidence="8">SORGH_AS_0457</strain>
    </source>
</reference>
<dbReference type="Gene3D" id="3.60.15.10">
    <property type="entry name" value="Ribonuclease Z/Hydroxyacylglutathione hydrolase-like"/>
    <property type="match status" value="1"/>
</dbReference>
<feature type="transmembrane region" description="Helical" evidence="6">
    <location>
        <begin position="263"/>
        <end position="288"/>
    </location>
</feature>
<dbReference type="InterPro" id="IPR035681">
    <property type="entry name" value="ComA-like_MBL"/>
</dbReference>
<dbReference type="CDD" id="cd07731">
    <property type="entry name" value="ComA-like_MBL-fold"/>
    <property type="match status" value="1"/>
</dbReference>
<keyword evidence="5 6" id="KW-0472">Membrane</keyword>
<dbReference type="PANTHER" id="PTHR30619">
    <property type="entry name" value="DNA INTERNALIZATION/COMPETENCE PROTEIN COMEC/REC2"/>
    <property type="match status" value="1"/>
</dbReference>
<proteinExistence type="predicted"/>
<feature type="transmembrane region" description="Helical" evidence="6">
    <location>
        <begin position="428"/>
        <end position="449"/>
    </location>
</feature>
<dbReference type="PANTHER" id="PTHR30619:SF1">
    <property type="entry name" value="RECOMBINATION PROTEIN 2"/>
    <property type="match status" value="1"/>
</dbReference>
<dbReference type="InterPro" id="IPR004477">
    <property type="entry name" value="ComEC_N"/>
</dbReference>
<name>A0AAP5EAB7_9GAMM</name>
<keyword evidence="2" id="KW-1003">Cell membrane</keyword>
<feature type="transmembrane region" description="Helical" evidence="6">
    <location>
        <begin position="18"/>
        <end position="41"/>
    </location>
</feature>
<dbReference type="GO" id="GO:0030420">
    <property type="term" value="P:establishment of competence for transformation"/>
    <property type="evidence" value="ECO:0007669"/>
    <property type="project" value="InterPro"/>
</dbReference>
<dbReference type="GO" id="GO:0005886">
    <property type="term" value="C:plasma membrane"/>
    <property type="evidence" value="ECO:0007669"/>
    <property type="project" value="UniProtKB-SubCell"/>
</dbReference>
<gene>
    <name evidence="8" type="ORF">QE424_002256</name>
</gene>
<dbReference type="SMART" id="SM00849">
    <property type="entry name" value="Lactamase_B"/>
    <property type="match status" value="1"/>
</dbReference>
<evidence type="ECO:0000256" key="3">
    <source>
        <dbReference type="ARBA" id="ARBA00022692"/>
    </source>
</evidence>
<dbReference type="Pfam" id="PF00753">
    <property type="entry name" value="Lactamase_B"/>
    <property type="match status" value="1"/>
</dbReference>
<feature type="transmembrane region" description="Helical" evidence="6">
    <location>
        <begin position="300"/>
        <end position="321"/>
    </location>
</feature>
<evidence type="ECO:0000256" key="4">
    <source>
        <dbReference type="ARBA" id="ARBA00022989"/>
    </source>
</evidence>
<dbReference type="InterPro" id="IPR025405">
    <property type="entry name" value="DUF4131"/>
</dbReference>
<dbReference type="AlphaFoldDB" id="A0AAP5EAB7"/>
<accession>A0AAP5EAB7</accession>
<feature type="transmembrane region" description="Helical" evidence="6">
    <location>
        <begin position="456"/>
        <end position="475"/>
    </location>
</feature>
<feature type="transmembrane region" description="Helical" evidence="6">
    <location>
        <begin position="481"/>
        <end position="504"/>
    </location>
</feature>
<comment type="caution">
    <text evidence="8">The sequence shown here is derived from an EMBL/GenBank/DDBJ whole genome shotgun (WGS) entry which is preliminary data.</text>
</comment>
<dbReference type="RefSeq" id="WP_307107169.1">
    <property type="nucleotide sequence ID" value="NZ_JAUTAS010000001.1"/>
</dbReference>
<evidence type="ECO:0000256" key="5">
    <source>
        <dbReference type="ARBA" id="ARBA00023136"/>
    </source>
</evidence>
<evidence type="ECO:0000313" key="8">
    <source>
        <dbReference type="EMBL" id="MDQ1109097.1"/>
    </source>
</evidence>
<dbReference type="NCBIfam" id="TIGR00360">
    <property type="entry name" value="ComEC_N-term"/>
    <property type="match status" value="1"/>
</dbReference>
<feature type="domain" description="Metallo-beta-lactamase" evidence="7">
    <location>
        <begin position="543"/>
        <end position="728"/>
    </location>
</feature>
<dbReference type="InterPro" id="IPR004797">
    <property type="entry name" value="Competence_ComEC/Rec2"/>
</dbReference>
<keyword evidence="3 6" id="KW-0812">Transmembrane</keyword>
<keyword evidence="4 6" id="KW-1133">Transmembrane helix</keyword>
<comment type="subcellular location">
    <subcellularLocation>
        <location evidence="1">Cell membrane</location>
        <topology evidence="1">Multi-pass membrane protein</topology>
    </subcellularLocation>
</comment>
<feature type="transmembrane region" description="Helical" evidence="6">
    <location>
        <begin position="395"/>
        <end position="416"/>
    </location>
</feature>
<dbReference type="Pfam" id="PF03772">
    <property type="entry name" value="Competence"/>
    <property type="match status" value="1"/>
</dbReference>
<dbReference type="InterPro" id="IPR052159">
    <property type="entry name" value="Competence_DNA_uptake"/>
</dbReference>
<dbReference type="InterPro" id="IPR036866">
    <property type="entry name" value="RibonucZ/Hydroxyglut_hydro"/>
</dbReference>
<dbReference type="InterPro" id="IPR001279">
    <property type="entry name" value="Metallo-B-lactamas"/>
</dbReference>
<dbReference type="EMBL" id="JAUTAS010000001">
    <property type="protein sequence ID" value="MDQ1109097.1"/>
    <property type="molecule type" value="Genomic_DNA"/>
</dbReference>
<protein>
    <submittedName>
        <fullName evidence="8">Competence protein ComEC</fullName>
    </submittedName>
</protein>
<dbReference type="SUPFAM" id="SSF56281">
    <property type="entry name" value="Metallo-hydrolase/oxidoreductase"/>
    <property type="match status" value="1"/>
</dbReference>
<evidence type="ECO:0000256" key="6">
    <source>
        <dbReference type="SAM" id="Phobius"/>
    </source>
</evidence>
<evidence type="ECO:0000256" key="1">
    <source>
        <dbReference type="ARBA" id="ARBA00004651"/>
    </source>
</evidence>
<evidence type="ECO:0000259" key="7">
    <source>
        <dbReference type="SMART" id="SM00849"/>
    </source>
</evidence>
<organism evidence="8 9">
    <name type="scientific">Stenotrophomonas rhizophila</name>
    <dbReference type="NCBI Taxonomy" id="216778"/>
    <lineage>
        <taxon>Bacteria</taxon>
        <taxon>Pseudomonadati</taxon>
        <taxon>Pseudomonadota</taxon>
        <taxon>Gammaproteobacteria</taxon>
        <taxon>Lysobacterales</taxon>
        <taxon>Lysobacteraceae</taxon>
        <taxon>Stenotrophomonas</taxon>
    </lineage>
</organism>
<sequence>MSFLSDVFSRSFPAPLPLFGKACAVALLAGVCGVVFAPVLLPRMPACCALMCGAGVWCALPRARWCGAVLAGIGWVTLHAHAGLALQLPAAADHVLRGRVVELPQHGSRSTRFRFRVDDDATMPAHLRGRELALAWYDVTAAKAPARGPAAEPALRCSLRAGARWQLHARLRPPRGLRNPGGFDAERHALLQRLSGTGHVRAPAMALGDPTGLPAWRERMADAIAGHVPGPGARFIQALALGDTRGLGQGDWDDLRALGLTHLVAISGFHVGLVAGFAAWLAGLAWRAVAALGRYWPRPLAAALAAVAGAALYAAVAGFALPTVRTVLMIAVVAAARCVRRPATVGQALALAALAVLLVDPLSVLAPGFWLSFGGVLWLVWCLPGHGVHWLRTFLAAQGVATLALLPLTVALFGQASRAGPLVNLLAIPWWSLVVVPLALLGTGLEALIDGAGRWPWRWAAACFDASWWLFGALARQPWALWWAPQAGVAAVPVAVLGVFWLLLPRAAGMRLPALLLCLPLLWPARDRPAPGEVELLVMDVGQGLAVWVRTRHHRLLYDAGPAAEGGFDAGERVVVPTLHALGEAGLDRLLLSHGDRDHAGGMPAVRRAFRDPPLQAPSGAVPAIQLPCSSGEAWRWDGVDFTVLHPPPGMDYAGNASSCVLRIQTAHGVVLLTGDIGQREEAALVATVPAALRADAVLVAHHGSAGSSAADWVQAVSPRLAIVSAGHGNRFGHPRPDVVQRWRAAPAEVLNTADSGALRLWLGQEGLQVREQRLFERRWWDAAERTRSAAILSAVIQAANGPEG</sequence>
<dbReference type="Pfam" id="PF13567">
    <property type="entry name" value="DUF4131"/>
    <property type="match status" value="1"/>
</dbReference>
<evidence type="ECO:0000256" key="2">
    <source>
        <dbReference type="ARBA" id="ARBA00022475"/>
    </source>
</evidence>
<evidence type="ECO:0000313" key="9">
    <source>
        <dbReference type="Proteomes" id="UP001226084"/>
    </source>
</evidence>
<dbReference type="NCBIfam" id="TIGR00361">
    <property type="entry name" value="ComEC_Rec2"/>
    <property type="match status" value="1"/>
</dbReference>